<dbReference type="PROSITE" id="PS51918">
    <property type="entry name" value="RADICAL_SAM"/>
    <property type="match status" value="1"/>
</dbReference>
<dbReference type="GO" id="GO:0046872">
    <property type="term" value="F:metal ion binding"/>
    <property type="evidence" value="ECO:0007669"/>
    <property type="project" value="UniProtKB-KW"/>
</dbReference>
<protein>
    <submittedName>
        <fullName evidence="8">Regulator of arylsulfatase activity</fullName>
        <ecNumber evidence="8">1.8.98.-</ecNumber>
    </submittedName>
</protein>
<evidence type="ECO:0000259" key="7">
    <source>
        <dbReference type="PROSITE" id="PS51918"/>
    </source>
</evidence>
<comment type="cofactor">
    <cofactor evidence="1">
        <name>[4Fe-4S] cluster</name>
        <dbReference type="ChEBI" id="CHEBI:49883"/>
    </cofactor>
</comment>
<dbReference type="GO" id="GO:0051539">
    <property type="term" value="F:4 iron, 4 sulfur cluster binding"/>
    <property type="evidence" value="ECO:0007669"/>
    <property type="project" value="UniProtKB-KW"/>
</dbReference>
<dbReference type="PANTHER" id="PTHR43787">
    <property type="entry name" value="FEMO COFACTOR BIOSYNTHESIS PROTEIN NIFB-RELATED"/>
    <property type="match status" value="1"/>
</dbReference>
<dbReference type="GO" id="GO:0016491">
    <property type="term" value="F:oxidoreductase activity"/>
    <property type="evidence" value="ECO:0007669"/>
    <property type="project" value="UniProtKB-KW"/>
</dbReference>
<dbReference type="CDD" id="cd01335">
    <property type="entry name" value="Radical_SAM"/>
    <property type="match status" value="1"/>
</dbReference>
<keyword evidence="8" id="KW-0560">Oxidoreductase</keyword>
<evidence type="ECO:0000313" key="8">
    <source>
        <dbReference type="EMBL" id="STO63268.1"/>
    </source>
</evidence>
<dbReference type="PANTHER" id="PTHR43787:SF3">
    <property type="entry name" value="ARYLSULFATASE REGULATORY PROTEIN"/>
    <property type="match status" value="1"/>
</dbReference>
<evidence type="ECO:0000256" key="4">
    <source>
        <dbReference type="ARBA" id="ARBA00022723"/>
    </source>
</evidence>
<keyword evidence="3" id="KW-0949">S-adenosyl-L-methionine</keyword>
<keyword evidence="6" id="KW-0411">Iron-sulfur</keyword>
<keyword evidence="5" id="KW-0408">Iron</keyword>
<name>A0A377HZ28_HAEPH</name>
<dbReference type="EMBL" id="UGHH01000002">
    <property type="protein sequence ID" value="STO63268.1"/>
    <property type="molecule type" value="Genomic_DNA"/>
</dbReference>
<sequence length="440" mass="50814">MVLYLPYWITKKVENEEIRLFNWANNYSVNIYDKSHPAYKLLDSDHINIYNNEYEEDVNWLIEEKFLVSENNYSDRFSESKRFSNDTLDLILLPAGEACNLNCIYCYENHNDKSRMKSEHVDILLNLVKNQNKKNLKLEYFGGEPMLNMNFIKKFSKSLLDNNIQFSGAITTNGTLINKERLDELYQANIKSFQITLDGPRERHNLLRASNSKSLDSFDGVTNALKTIVESSYEDIVVTLRINVNHHSIEKYNFEKLIAVIESTLPKNDPRFFILPKAIGDYSSANLRNNEEAKMEYCKTSTKEKEVLQVFEDYIAHNYNSANVMLLTKQGGYSCYAGNPNSLVITPDLKVRKCTVALNDPINIVGFIDKNGIYQKNENLNLWIKDYSDKYCNTCIAQKTCQGSSCPLANIKANKKICPPIKQEINVLTQQVVKFYDKFN</sequence>
<reference evidence="8 9" key="1">
    <citation type="submission" date="2018-06" db="EMBL/GenBank/DDBJ databases">
        <authorList>
            <consortium name="Pathogen Informatics"/>
            <person name="Doyle S."/>
        </authorList>
    </citation>
    <scope>NUCLEOTIDE SEQUENCE [LARGE SCALE GENOMIC DNA]</scope>
    <source>
        <strain evidence="8 9">NCTC10794</strain>
    </source>
</reference>
<evidence type="ECO:0000256" key="1">
    <source>
        <dbReference type="ARBA" id="ARBA00001966"/>
    </source>
</evidence>
<dbReference type="Pfam" id="PF04055">
    <property type="entry name" value="Radical_SAM"/>
    <property type="match status" value="1"/>
</dbReference>
<dbReference type="InterPro" id="IPR058240">
    <property type="entry name" value="rSAM_sf"/>
</dbReference>
<keyword evidence="4" id="KW-0479">Metal-binding</keyword>
<feature type="domain" description="Radical SAM core" evidence="7">
    <location>
        <begin position="82"/>
        <end position="318"/>
    </location>
</feature>
<dbReference type="UniPathway" id="UPA00782"/>
<gene>
    <name evidence="8" type="ORF">NCTC10794_00279</name>
</gene>
<evidence type="ECO:0000256" key="2">
    <source>
        <dbReference type="ARBA" id="ARBA00022485"/>
    </source>
</evidence>
<dbReference type="InterPro" id="IPR007197">
    <property type="entry name" value="rSAM"/>
</dbReference>
<evidence type="ECO:0000256" key="5">
    <source>
        <dbReference type="ARBA" id="ARBA00023004"/>
    </source>
</evidence>
<dbReference type="SFLD" id="SFLDG01067">
    <property type="entry name" value="SPASM/twitch_domain_containing"/>
    <property type="match status" value="1"/>
</dbReference>
<dbReference type="InterPro" id="IPR023885">
    <property type="entry name" value="4Fe4S-binding_SPASM_dom"/>
</dbReference>
<dbReference type="EC" id="1.8.98.-" evidence="8"/>
<dbReference type="NCBIfam" id="TIGR04085">
    <property type="entry name" value="rSAM_more_4Fe4S"/>
    <property type="match status" value="1"/>
</dbReference>
<dbReference type="SUPFAM" id="SSF102114">
    <property type="entry name" value="Radical SAM enzymes"/>
    <property type="match status" value="1"/>
</dbReference>
<dbReference type="Proteomes" id="UP000254867">
    <property type="component" value="Unassembled WGS sequence"/>
</dbReference>
<dbReference type="SFLD" id="SFLDS00029">
    <property type="entry name" value="Radical_SAM"/>
    <property type="match status" value="1"/>
</dbReference>
<dbReference type="AlphaFoldDB" id="A0A377HZ28"/>
<organism evidence="8 9">
    <name type="scientific">Haemophilus parahaemolyticus</name>
    <dbReference type="NCBI Taxonomy" id="735"/>
    <lineage>
        <taxon>Bacteria</taxon>
        <taxon>Pseudomonadati</taxon>
        <taxon>Pseudomonadota</taxon>
        <taxon>Gammaproteobacteria</taxon>
        <taxon>Pasteurellales</taxon>
        <taxon>Pasteurellaceae</taxon>
        <taxon>Haemophilus</taxon>
    </lineage>
</organism>
<evidence type="ECO:0000256" key="3">
    <source>
        <dbReference type="ARBA" id="ARBA00022691"/>
    </source>
</evidence>
<accession>A0A377HZ28</accession>
<evidence type="ECO:0000313" key="9">
    <source>
        <dbReference type="Proteomes" id="UP000254867"/>
    </source>
</evidence>
<dbReference type="RefSeq" id="WP_119222061.1">
    <property type="nucleotide sequence ID" value="NZ_UGHH01000002.1"/>
</dbReference>
<dbReference type="InterPro" id="IPR013785">
    <property type="entry name" value="Aldolase_TIM"/>
</dbReference>
<evidence type="ECO:0000256" key="6">
    <source>
        <dbReference type="ARBA" id="ARBA00023014"/>
    </source>
</evidence>
<keyword evidence="2" id="KW-0004">4Fe-4S</keyword>
<dbReference type="Gene3D" id="3.20.20.70">
    <property type="entry name" value="Aldolase class I"/>
    <property type="match status" value="1"/>
</dbReference>
<proteinExistence type="predicted"/>